<dbReference type="EC" id="2.6.1.87" evidence="5"/>
<evidence type="ECO:0000313" key="6">
    <source>
        <dbReference type="Proteomes" id="UP000396835"/>
    </source>
</evidence>
<dbReference type="InterPro" id="IPR000653">
    <property type="entry name" value="DegT/StrS_aminotransferase"/>
</dbReference>
<dbReference type="GO" id="GO:0099620">
    <property type="term" value="F:UDP-4-amino-4-deoxy-L-arabinose aminotransferase"/>
    <property type="evidence" value="ECO:0007669"/>
    <property type="project" value="UniProtKB-EC"/>
</dbReference>
<dbReference type="GO" id="GO:0030170">
    <property type="term" value="F:pyridoxal phosphate binding"/>
    <property type="evidence" value="ECO:0007669"/>
    <property type="project" value="TreeGrafter"/>
</dbReference>
<dbReference type="Gene3D" id="3.90.1150.10">
    <property type="entry name" value="Aspartate Aminotransferase, domain 1"/>
    <property type="match status" value="1"/>
</dbReference>
<keyword evidence="5" id="KW-0032">Aminotransferase</keyword>
<comment type="similarity">
    <text evidence="1 4">Belongs to the DegT/DnrJ/EryC1 family.</text>
</comment>
<accession>A0A449I7P2</accession>
<name>A0A449I7P2_9BACE</name>
<dbReference type="PANTHER" id="PTHR30244:SF34">
    <property type="entry name" value="DTDP-4-AMINO-4,6-DIDEOXYGALACTOSE TRANSAMINASE"/>
    <property type="match status" value="1"/>
</dbReference>
<gene>
    <name evidence="5" type="primary">arnB</name>
    <name evidence="5" type="ORF">NCTC7812_03046</name>
</gene>
<dbReference type="Pfam" id="PF01041">
    <property type="entry name" value="DegT_DnrJ_EryC1"/>
    <property type="match status" value="1"/>
</dbReference>
<feature type="active site" description="Proton acceptor" evidence="2">
    <location>
        <position position="195"/>
    </location>
</feature>
<dbReference type="CDD" id="cd00616">
    <property type="entry name" value="AHBA_syn"/>
    <property type="match status" value="1"/>
</dbReference>
<dbReference type="OrthoDB" id="9810913at2"/>
<dbReference type="RefSeq" id="WP_131753078.1">
    <property type="nucleotide sequence ID" value="NZ_CAACYH010000007.1"/>
</dbReference>
<dbReference type="InterPro" id="IPR015424">
    <property type="entry name" value="PyrdxlP-dep_Trfase"/>
</dbReference>
<evidence type="ECO:0000256" key="4">
    <source>
        <dbReference type="RuleBase" id="RU004508"/>
    </source>
</evidence>
<feature type="modified residue" description="N6-(pyridoxal phosphate)lysine" evidence="3">
    <location>
        <position position="195"/>
    </location>
</feature>
<dbReference type="EMBL" id="CAACYH010000007">
    <property type="protein sequence ID" value="VFB15457.1"/>
    <property type="molecule type" value="Genomic_DNA"/>
</dbReference>
<keyword evidence="3 4" id="KW-0663">Pyridoxal phosphate</keyword>
<sequence length="390" mass="44470">MIDKIIPYGHQYISDEDIQVVVDTLKSDYLTCGPAIPAFEKDFCEYVHVDHSVAVCNATAALHIAAMALGVQPGDNVICPPLTFAASANCIRFCGGNVKFVDINPDTYLLDIDKLKELLAVSPKGTYKGMVLVDFAGYPFNMEEYRKVADEYGMWILEDACHAPGAWFTNSEGAKVYCGSCRYADITVFSFHPVKHITTGEGGMACTNDDTLYEKMALYRTHGITHEADQMERQDGLWYYEMQELGYNYRLTDFQAALGSSQLKRARHNVELRRELVKKYNKAFAGIDGIKTPFEAPDVYHAYHLYIIQIEDRLGLYNFLRENKIYAQVLYYPLNLMPYYKQFGNKEGDLPVVEEYYKHCLALPMYPTLTEEEQQYIISKVKEFISNANQ</sequence>
<evidence type="ECO:0000256" key="3">
    <source>
        <dbReference type="PIRSR" id="PIRSR000390-2"/>
    </source>
</evidence>
<organism evidence="5 6">
    <name type="scientific">Prevotella heparinolytica</name>
    <dbReference type="NCBI Taxonomy" id="28113"/>
    <lineage>
        <taxon>Bacteria</taxon>
        <taxon>Pseudomonadati</taxon>
        <taxon>Bacteroidota</taxon>
        <taxon>Bacteroidia</taxon>
        <taxon>Bacteroidales</taxon>
        <taxon>Bacteroidaceae</taxon>
        <taxon>Bacteroides</taxon>
    </lineage>
</organism>
<dbReference type="Gene3D" id="3.40.640.10">
    <property type="entry name" value="Type I PLP-dependent aspartate aminotransferase-like (Major domain)"/>
    <property type="match status" value="1"/>
</dbReference>
<dbReference type="InterPro" id="IPR020026">
    <property type="entry name" value="PseC"/>
</dbReference>
<reference evidence="5 6" key="1">
    <citation type="submission" date="2019-02" db="EMBL/GenBank/DDBJ databases">
        <authorList>
            <consortium name="Pathogen Informatics"/>
        </authorList>
    </citation>
    <scope>NUCLEOTIDE SEQUENCE [LARGE SCALE GENOMIC DNA]</scope>
    <source>
        <strain evidence="5 6">3012STDY7078512</strain>
    </source>
</reference>
<dbReference type="PANTHER" id="PTHR30244">
    <property type="entry name" value="TRANSAMINASE"/>
    <property type="match status" value="1"/>
</dbReference>
<dbReference type="PIRSF" id="PIRSF000390">
    <property type="entry name" value="PLP_StrS"/>
    <property type="match status" value="1"/>
</dbReference>
<dbReference type="GO" id="GO:0000271">
    <property type="term" value="P:polysaccharide biosynthetic process"/>
    <property type="evidence" value="ECO:0007669"/>
    <property type="project" value="TreeGrafter"/>
</dbReference>
<dbReference type="NCBIfam" id="TIGR03588">
    <property type="entry name" value="PseC"/>
    <property type="match status" value="1"/>
</dbReference>
<evidence type="ECO:0000256" key="1">
    <source>
        <dbReference type="ARBA" id="ARBA00037999"/>
    </source>
</evidence>
<dbReference type="Proteomes" id="UP000396835">
    <property type="component" value="Unassembled WGS sequence"/>
</dbReference>
<dbReference type="AlphaFoldDB" id="A0A449I7P2"/>
<evidence type="ECO:0000313" key="5">
    <source>
        <dbReference type="EMBL" id="VFB15457.1"/>
    </source>
</evidence>
<dbReference type="SUPFAM" id="SSF53383">
    <property type="entry name" value="PLP-dependent transferases"/>
    <property type="match status" value="1"/>
</dbReference>
<dbReference type="InterPro" id="IPR015422">
    <property type="entry name" value="PyrdxlP-dep_Trfase_small"/>
</dbReference>
<keyword evidence="5" id="KW-0808">Transferase</keyword>
<protein>
    <submittedName>
        <fullName evidence="5">Putative DegT/DnrJ/EryC1/StrS aminotransferase family O-antigen related protein</fullName>
        <ecNumber evidence="5">2.6.1.87</ecNumber>
    </submittedName>
</protein>
<dbReference type="InterPro" id="IPR015421">
    <property type="entry name" value="PyrdxlP-dep_Trfase_major"/>
</dbReference>
<proteinExistence type="inferred from homology"/>
<evidence type="ECO:0000256" key="2">
    <source>
        <dbReference type="PIRSR" id="PIRSR000390-1"/>
    </source>
</evidence>